<feature type="transmembrane region" description="Helical" evidence="1">
    <location>
        <begin position="53"/>
        <end position="72"/>
    </location>
</feature>
<reference evidence="2" key="2">
    <citation type="submission" date="2020-09" db="EMBL/GenBank/DDBJ databases">
        <authorList>
            <person name="Sun Q."/>
            <person name="Zhou Y."/>
        </authorList>
    </citation>
    <scope>NUCLEOTIDE SEQUENCE</scope>
    <source>
        <strain evidence="2">CGMCC 1.12187</strain>
    </source>
</reference>
<reference evidence="2" key="1">
    <citation type="journal article" date="2014" name="Int. J. Syst. Evol. Microbiol.">
        <title>Complete genome sequence of Corynebacterium casei LMG S-19264T (=DSM 44701T), isolated from a smear-ripened cheese.</title>
        <authorList>
            <consortium name="US DOE Joint Genome Institute (JGI-PGF)"/>
            <person name="Walter F."/>
            <person name="Albersmeier A."/>
            <person name="Kalinowski J."/>
            <person name="Ruckert C."/>
        </authorList>
    </citation>
    <scope>NUCLEOTIDE SEQUENCE</scope>
    <source>
        <strain evidence="2">CGMCC 1.12187</strain>
    </source>
</reference>
<protein>
    <recommendedName>
        <fullName evidence="4">DUF4244 domain-containing protein</fullName>
    </recommendedName>
</protein>
<evidence type="ECO:0008006" key="4">
    <source>
        <dbReference type="Google" id="ProtNLM"/>
    </source>
</evidence>
<gene>
    <name evidence="2" type="ORF">GCM10011374_17990</name>
</gene>
<dbReference type="InterPro" id="IPR025338">
    <property type="entry name" value="DUF4244"/>
</dbReference>
<evidence type="ECO:0000256" key="1">
    <source>
        <dbReference type="SAM" id="Phobius"/>
    </source>
</evidence>
<sequence length="90" mass="8602">MSPHQNPVQPVAPAPAADAARAAAPAVDAVSPAAAARPLSGGSADLGATTVEYAIVVLAAAAFGGVMAAVLASGQVQELLMGLITKALSV</sequence>
<comment type="caution">
    <text evidence="2">The sequence shown here is derived from an EMBL/GenBank/DDBJ whole genome shotgun (WGS) entry which is preliminary data.</text>
</comment>
<dbReference type="Proteomes" id="UP000638848">
    <property type="component" value="Unassembled WGS sequence"/>
</dbReference>
<keyword evidence="1" id="KW-0472">Membrane</keyword>
<keyword evidence="3" id="KW-1185">Reference proteome</keyword>
<name>A0A917GRZ0_9MICC</name>
<keyword evidence="1" id="KW-1133">Transmembrane helix</keyword>
<dbReference type="RefSeq" id="WP_188536371.1">
    <property type="nucleotide sequence ID" value="NZ_BMEQ01000007.1"/>
</dbReference>
<evidence type="ECO:0000313" key="3">
    <source>
        <dbReference type="Proteomes" id="UP000638848"/>
    </source>
</evidence>
<dbReference type="EMBL" id="BMEQ01000007">
    <property type="protein sequence ID" value="GGG55434.1"/>
    <property type="molecule type" value="Genomic_DNA"/>
</dbReference>
<evidence type="ECO:0000313" key="2">
    <source>
        <dbReference type="EMBL" id="GGG55434.1"/>
    </source>
</evidence>
<organism evidence="2 3">
    <name type="scientific">Kocuria dechangensis</name>
    <dbReference type="NCBI Taxonomy" id="1176249"/>
    <lineage>
        <taxon>Bacteria</taxon>
        <taxon>Bacillati</taxon>
        <taxon>Actinomycetota</taxon>
        <taxon>Actinomycetes</taxon>
        <taxon>Micrococcales</taxon>
        <taxon>Micrococcaceae</taxon>
        <taxon>Kocuria</taxon>
    </lineage>
</organism>
<proteinExistence type="predicted"/>
<dbReference type="Pfam" id="PF14029">
    <property type="entry name" value="DUF4244"/>
    <property type="match status" value="1"/>
</dbReference>
<dbReference type="AlphaFoldDB" id="A0A917GRZ0"/>
<accession>A0A917GRZ0</accession>
<keyword evidence="1" id="KW-0812">Transmembrane</keyword>